<accession>A0A6I4NU33</accession>
<dbReference type="RefSeq" id="WP_160423301.1">
    <property type="nucleotide sequence ID" value="NZ_WSTA01000016.1"/>
</dbReference>
<name>A0A6I4NU33_9MICO</name>
<evidence type="ECO:0000256" key="1">
    <source>
        <dbReference type="SAM" id="MobiDB-lite"/>
    </source>
</evidence>
<keyword evidence="2" id="KW-0472">Membrane</keyword>
<reference evidence="3 4" key="1">
    <citation type="submission" date="2019-12" db="EMBL/GenBank/DDBJ databases">
        <authorList>
            <person name="Kim Y.S."/>
        </authorList>
    </citation>
    <scope>NUCLEOTIDE SEQUENCE [LARGE SCALE GENOMIC DNA]</scope>
    <source>
        <strain evidence="3 4">MMS17-SY077</strain>
    </source>
</reference>
<evidence type="ECO:0000313" key="3">
    <source>
        <dbReference type="EMBL" id="MWB97956.1"/>
    </source>
</evidence>
<keyword evidence="4" id="KW-1185">Reference proteome</keyword>
<sequence length="264" mass="27489">MSDRPNPDPDADAVPAEPAEPDPAHRRELERVAWGSDADDAERDAARAELAALAAPRRDLVTTRGVPFPHEFDEPGAGRTYSAAEPDDVPAEEPPNRGRAVGFALLSVVAALAVVAVSVSLLVRDDETTVAVTDAPSPAASPPASEPEPIALDVFVRQQIPADLPDASRDLAAVGEMDAATLRLLSADGELAAYAGRSATIDAASADSICLIVVSDTAAGTNCWPDTPTFLDAGRIDVYWDDGSGVTGATWKVDGSVEFSHRDG</sequence>
<comment type="caution">
    <text evidence="3">The sequence shown here is derived from an EMBL/GenBank/DDBJ whole genome shotgun (WGS) entry which is preliminary data.</text>
</comment>
<organism evidence="3 4">
    <name type="scientific">Agromyces seonyuensis</name>
    <dbReference type="NCBI Taxonomy" id="2662446"/>
    <lineage>
        <taxon>Bacteria</taxon>
        <taxon>Bacillati</taxon>
        <taxon>Actinomycetota</taxon>
        <taxon>Actinomycetes</taxon>
        <taxon>Micrococcales</taxon>
        <taxon>Microbacteriaceae</taxon>
        <taxon>Agromyces</taxon>
    </lineage>
</organism>
<evidence type="ECO:0000256" key="2">
    <source>
        <dbReference type="SAM" id="Phobius"/>
    </source>
</evidence>
<evidence type="ECO:0000313" key="4">
    <source>
        <dbReference type="Proteomes" id="UP000438182"/>
    </source>
</evidence>
<feature type="region of interest" description="Disordered" evidence="1">
    <location>
        <begin position="1"/>
        <end position="95"/>
    </location>
</feature>
<dbReference type="AlphaFoldDB" id="A0A6I4NU33"/>
<gene>
    <name evidence="3" type="ORF">GB864_05260</name>
</gene>
<dbReference type="EMBL" id="WSTA01000016">
    <property type="protein sequence ID" value="MWB97956.1"/>
    <property type="molecule type" value="Genomic_DNA"/>
</dbReference>
<proteinExistence type="predicted"/>
<keyword evidence="2" id="KW-0812">Transmembrane</keyword>
<protein>
    <submittedName>
        <fullName evidence="3">Uncharacterized protein</fullName>
    </submittedName>
</protein>
<dbReference type="Proteomes" id="UP000438182">
    <property type="component" value="Unassembled WGS sequence"/>
</dbReference>
<feature type="compositionally biased region" description="Basic and acidic residues" evidence="1">
    <location>
        <begin position="22"/>
        <end position="31"/>
    </location>
</feature>
<keyword evidence="2" id="KW-1133">Transmembrane helix</keyword>
<feature type="transmembrane region" description="Helical" evidence="2">
    <location>
        <begin position="100"/>
        <end position="123"/>
    </location>
</feature>